<gene>
    <name evidence="2" type="ORF">JG687_00015353</name>
</gene>
<name>A0A8T1TTK3_9STRA</name>
<sequence>PSQAFKGRTRRPRLVRRPEKRRRRGSCVETNGAGEENVAEPLSLRSTDEKRSDVHDKDAEVARDTRTVKNTI</sequence>
<comment type="caution">
    <text evidence="2">The sequence shown here is derived from an EMBL/GenBank/DDBJ whole genome shotgun (WGS) entry which is preliminary data.</text>
</comment>
<protein>
    <submittedName>
        <fullName evidence="2">Uncharacterized protein</fullName>
    </submittedName>
</protein>
<dbReference type="AlphaFoldDB" id="A0A8T1TTK3"/>
<evidence type="ECO:0000313" key="3">
    <source>
        <dbReference type="Proteomes" id="UP000688947"/>
    </source>
</evidence>
<dbReference type="Proteomes" id="UP000688947">
    <property type="component" value="Unassembled WGS sequence"/>
</dbReference>
<reference evidence="2" key="1">
    <citation type="submission" date="2021-01" db="EMBL/GenBank/DDBJ databases">
        <title>Phytophthora aleatoria, a newly-described species from Pinus radiata is distinct from Phytophthora cactorum isolates based on comparative genomics.</title>
        <authorList>
            <person name="Mcdougal R."/>
            <person name="Panda P."/>
            <person name="Williams N."/>
            <person name="Studholme D.J."/>
        </authorList>
    </citation>
    <scope>NUCLEOTIDE SEQUENCE</scope>
    <source>
        <strain evidence="2">NZFS 3830</strain>
    </source>
</reference>
<dbReference type="EMBL" id="JAENGZ010001356">
    <property type="protein sequence ID" value="KAG6948635.1"/>
    <property type="molecule type" value="Genomic_DNA"/>
</dbReference>
<feature type="compositionally biased region" description="Basic residues" evidence="1">
    <location>
        <begin position="7"/>
        <end position="25"/>
    </location>
</feature>
<feature type="region of interest" description="Disordered" evidence="1">
    <location>
        <begin position="1"/>
        <end position="72"/>
    </location>
</feature>
<feature type="non-terminal residue" evidence="2">
    <location>
        <position position="72"/>
    </location>
</feature>
<accession>A0A8T1TTK3</accession>
<evidence type="ECO:0000313" key="2">
    <source>
        <dbReference type="EMBL" id="KAG6948635.1"/>
    </source>
</evidence>
<evidence type="ECO:0000256" key="1">
    <source>
        <dbReference type="SAM" id="MobiDB-lite"/>
    </source>
</evidence>
<feature type="non-terminal residue" evidence="2">
    <location>
        <position position="1"/>
    </location>
</feature>
<feature type="compositionally biased region" description="Basic and acidic residues" evidence="1">
    <location>
        <begin position="46"/>
        <end position="72"/>
    </location>
</feature>
<proteinExistence type="predicted"/>
<organism evidence="2 3">
    <name type="scientific">Phytophthora cactorum</name>
    <dbReference type="NCBI Taxonomy" id="29920"/>
    <lineage>
        <taxon>Eukaryota</taxon>
        <taxon>Sar</taxon>
        <taxon>Stramenopiles</taxon>
        <taxon>Oomycota</taxon>
        <taxon>Peronosporomycetes</taxon>
        <taxon>Peronosporales</taxon>
        <taxon>Peronosporaceae</taxon>
        <taxon>Phytophthora</taxon>
    </lineage>
</organism>